<dbReference type="EMBL" id="FRBC01000007">
    <property type="protein sequence ID" value="SHK55398.1"/>
    <property type="molecule type" value="Genomic_DNA"/>
</dbReference>
<sequence length="665" mass="78216">MSKVLIVEPHPYHYEVLPSVAYYFARLNYDITILTRENFQSDDLFLSFPKKYKVRFITYSGNMLKRILFQPEIAEYDFVFFNSLEYWHDGKRERLLDYLGGYPASKYGIMGIYHNPSMINFKDDDLLREKRIFGLTSYSIRGYDVPLLAGCYFGEFSNDKKENISTTRLLMIGNTNKSWIAEMGIANSNARDLDFRINNISSEKKNRLIWKHVDHYIKNKVRLITGKGIKYHNESLSALRKINFLGKLSFQEMFKCLIDTDYVLIAIDMDKEENQDFLNGKTSGSKQLALAFGKPCFINDKLTKAFQLPPNAVVTFSNNNLCEAINKIPYLNTDKYSKMCLAMREYRDEAIAVSLDNLHTSVSKNTCGSVTTLPINLTEYSFAFFCKTYRDDLARFSNMLESFHKHNLQDVRMFVSCPEKELSLFKKYASDTVEIITDESYASNYMVARGEDGLSKGYINQEICKLSFWEISSYDNYCCIDSDSEFIRDFYYSDFMYDAKTPYSVLVQDKDLSCELNYQKYWDYRYRKIKDIFDFMHYDGDIYKTCHGFQIMNNKVLTHLKHYLLEHDFDYAKAITYSPFEFTWYNAALQKFNDIDIYEIEPLFKCFHTEREYMLSIIKNQNADDWARSYVGLILNSNWHRGEACETFWENVLRLIGKCVNKIVK</sequence>
<dbReference type="InterPro" id="IPR045499">
    <property type="entry name" value="DUF6492"/>
</dbReference>
<gene>
    <name evidence="1" type="ORF">SAMN05216582_10787</name>
</gene>
<accession>A0A1M6TF51</accession>
<dbReference type="Proteomes" id="UP000184263">
    <property type="component" value="Unassembled WGS sequence"/>
</dbReference>
<evidence type="ECO:0000313" key="2">
    <source>
        <dbReference type="Proteomes" id="UP000184263"/>
    </source>
</evidence>
<dbReference type="AlphaFoldDB" id="A0A1M6TF51"/>
<evidence type="ECO:0000313" key="1">
    <source>
        <dbReference type="EMBL" id="SHK55398.1"/>
    </source>
</evidence>
<dbReference type="Pfam" id="PF20102">
    <property type="entry name" value="DUF6492"/>
    <property type="match status" value="1"/>
</dbReference>
<dbReference type="RefSeq" id="WP_073088731.1">
    <property type="nucleotide sequence ID" value="NZ_FRBC01000007.1"/>
</dbReference>
<dbReference type="OrthoDB" id="3036081at2"/>
<proteinExistence type="predicted"/>
<organism evidence="1 2">
    <name type="scientific">Selenomonas ruminantium</name>
    <dbReference type="NCBI Taxonomy" id="971"/>
    <lineage>
        <taxon>Bacteria</taxon>
        <taxon>Bacillati</taxon>
        <taxon>Bacillota</taxon>
        <taxon>Negativicutes</taxon>
        <taxon>Selenomonadales</taxon>
        <taxon>Selenomonadaceae</taxon>
        <taxon>Selenomonas</taxon>
    </lineage>
</organism>
<protein>
    <submittedName>
        <fullName evidence="1">Uncharacterized protein</fullName>
    </submittedName>
</protein>
<reference evidence="1 2" key="1">
    <citation type="submission" date="2016-11" db="EMBL/GenBank/DDBJ databases">
        <authorList>
            <person name="Jaros S."/>
            <person name="Januszkiewicz K."/>
            <person name="Wedrychowicz H."/>
        </authorList>
    </citation>
    <scope>NUCLEOTIDE SEQUENCE [LARGE SCALE GENOMIC DNA]</scope>
    <source>
        <strain evidence="1 2">HD4</strain>
    </source>
</reference>
<name>A0A1M6TF51_SELRU</name>